<dbReference type="Proteomes" id="UP000053268">
    <property type="component" value="Unassembled WGS sequence"/>
</dbReference>
<dbReference type="Pfam" id="PF12455">
    <property type="entry name" value="Dynactin"/>
    <property type="match status" value="1"/>
</dbReference>
<feature type="domain" description="Dynein associated protein" evidence="8">
    <location>
        <begin position="265"/>
        <end position="469"/>
    </location>
</feature>
<gene>
    <name evidence="9" type="ORF">RR46_05402</name>
</gene>
<evidence type="ECO:0000256" key="5">
    <source>
        <dbReference type="ARBA" id="ARBA00023175"/>
    </source>
</evidence>
<evidence type="ECO:0000256" key="4">
    <source>
        <dbReference type="ARBA" id="ARBA00023123"/>
    </source>
</evidence>
<evidence type="ECO:0000256" key="3">
    <source>
        <dbReference type="ARBA" id="ARBA00022490"/>
    </source>
</evidence>
<keyword evidence="3" id="KW-0963">Cytoplasm</keyword>
<evidence type="ECO:0000256" key="2">
    <source>
        <dbReference type="ARBA" id="ARBA00022433"/>
    </source>
</evidence>
<evidence type="ECO:0000313" key="9">
    <source>
        <dbReference type="EMBL" id="KPI99218.1"/>
    </source>
</evidence>
<dbReference type="GO" id="GO:0005923">
    <property type="term" value="C:bicellular tight junction"/>
    <property type="evidence" value="ECO:0007669"/>
    <property type="project" value="TreeGrafter"/>
</dbReference>
<dbReference type="InterPro" id="IPR022157">
    <property type="entry name" value="Dynactin"/>
</dbReference>
<evidence type="ECO:0000256" key="1">
    <source>
        <dbReference type="ARBA" id="ARBA00004657"/>
    </source>
</evidence>
<comment type="subcellular location">
    <subcellularLocation>
        <location evidence="1">Cytoplasm</location>
        <location evidence="1">Myofibril</location>
    </subcellularLocation>
</comment>
<sequence length="907" mass="102204">MAALDKEMAEERAEALQMELVQEAAEMAALDKEMAEERAEALQMELEQCRDKLEEATLDLQLMRAEMEAGGNIQHPYAVGEGATGYEMRALQQQNVRLRETLVRLRDLSAHDKHAMQKMHKDLEQYKSEIAELSRTKEKLSARVEELEAQVADLREQVDAALGAEEMVEQLAEKKMALEDQVEQLKQDVSELEALQEVHEQLVESNRELEMDLREELEMAHAATREAVREREAAMETIMDRDATIVKFRELVHKMTEQYNDSENVCDHDAILLILLLQRLNTKADIILGQIREKFPAVNVWDREVITKTHTAVQYSFRCQLEYQLHMIQCLVSMWSGALETCSPEVLLRAAGALPDAAAQERALDALTSLLRTNELDENCALDGVERCWSYLAAMWSGLGMGSSAAREPVLRVCSALDSLARALHADASALSHVLQATDKQHELGQLHELIQNSSSALQQQLKSVRRRLPPGARLDNVPLDLQLVERLRSDCATTLWRCSRAVALAARAAAACAATAGDRGEGAPLTAHALSAVWAAATDKMYQQPTPPVVLRAQLVKKQLEETKTLTIKLENKEADIKELKKALKAKQEELSEMQIRRELGERKLSAAASAAELRAEQLQRKLDDAHNQLKRKEKEFEETMDHLQQDIESLESERGALRDKLKLYAKRGGAHHAAVSPPASLREFAQETPVKVAPGYAADEVNEALQRQIKVLNWTIERERAARLAACKRAERSTVRALRPLYNPDSAAAVARRQAVHNLERRLQQLQSEWTLSIARSGLIKLPEKMVDYPKVVQQHKERQREIRRQLEERLASLQLEARNLLLLYRPWRCVEADFAEFPTTELAAAMNPKTVDVGTLKFPASDDFKADTVYVTPTQLAELRELVTELQSEDVKVELDLKLEGCAA</sequence>
<protein>
    <submittedName>
        <fullName evidence="9">Dynactin subunit 1</fullName>
    </submittedName>
</protein>
<keyword evidence="5" id="KW-0505">Motor protein</keyword>
<dbReference type="STRING" id="66420.A0A194Q1L7"/>
<evidence type="ECO:0000256" key="6">
    <source>
        <dbReference type="ARBA" id="ARBA00023179"/>
    </source>
</evidence>
<keyword evidence="4" id="KW-0518">Myosin</keyword>
<dbReference type="PANTHER" id="PTHR46349">
    <property type="entry name" value="CINGULIN-LIKE PROTEIN 1-RELATED"/>
    <property type="match status" value="1"/>
</dbReference>
<keyword evidence="2" id="KW-0787">Thick filament</keyword>
<dbReference type="EMBL" id="KQ459580">
    <property type="protein sequence ID" value="KPI99218.1"/>
    <property type="molecule type" value="Genomic_DNA"/>
</dbReference>
<proteinExistence type="predicted"/>
<reference evidence="9 10" key="1">
    <citation type="journal article" date="2015" name="Nat. Commun.">
        <title>Outbred genome sequencing and CRISPR/Cas9 gene editing in butterflies.</title>
        <authorList>
            <person name="Li X."/>
            <person name="Fan D."/>
            <person name="Zhang W."/>
            <person name="Liu G."/>
            <person name="Zhang L."/>
            <person name="Zhao L."/>
            <person name="Fang X."/>
            <person name="Chen L."/>
            <person name="Dong Y."/>
            <person name="Chen Y."/>
            <person name="Ding Y."/>
            <person name="Zhao R."/>
            <person name="Feng M."/>
            <person name="Zhu Y."/>
            <person name="Feng Y."/>
            <person name="Jiang X."/>
            <person name="Zhu D."/>
            <person name="Xiang H."/>
            <person name="Feng X."/>
            <person name="Li S."/>
            <person name="Wang J."/>
            <person name="Zhang G."/>
            <person name="Kronforst M.R."/>
            <person name="Wang W."/>
        </authorList>
    </citation>
    <scope>NUCLEOTIDE SEQUENCE [LARGE SCALE GENOMIC DNA]</scope>
    <source>
        <strain evidence="9">Ya'a_city_454_Px</strain>
        <tissue evidence="9">Whole body</tissue>
    </source>
</reference>
<evidence type="ECO:0000259" key="8">
    <source>
        <dbReference type="Pfam" id="PF12455"/>
    </source>
</evidence>
<feature type="coiled-coil region" evidence="7">
    <location>
        <begin position="564"/>
        <end position="669"/>
    </location>
</feature>
<organism evidence="9 10">
    <name type="scientific">Papilio xuthus</name>
    <name type="common">Asian swallowtail butterfly</name>
    <dbReference type="NCBI Taxonomy" id="66420"/>
    <lineage>
        <taxon>Eukaryota</taxon>
        <taxon>Metazoa</taxon>
        <taxon>Ecdysozoa</taxon>
        <taxon>Arthropoda</taxon>
        <taxon>Hexapoda</taxon>
        <taxon>Insecta</taxon>
        <taxon>Pterygota</taxon>
        <taxon>Neoptera</taxon>
        <taxon>Endopterygota</taxon>
        <taxon>Lepidoptera</taxon>
        <taxon>Glossata</taxon>
        <taxon>Ditrysia</taxon>
        <taxon>Papilionoidea</taxon>
        <taxon>Papilionidae</taxon>
        <taxon>Papilioninae</taxon>
        <taxon>Papilio</taxon>
    </lineage>
</organism>
<name>A0A194Q1L7_PAPXU</name>
<evidence type="ECO:0000256" key="7">
    <source>
        <dbReference type="SAM" id="Coils"/>
    </source>
</evidence>
<dbReference type="PANTHER" id="PTHR46349:SF6">
    <property type="entry name" value="MYOSIN-6-LIKE"/>
    <property type="match status" value="1"/>
</dbReference>
<feature type="coiled-coil region" evidence="7">
    <location>
        <begin position="799"/>
        <end position="826"/>
    </location>
</feature>
<keyword evidence="6" id="KW-0514">Muscle protein</keyword>
<keyword evidence="7" id="KW-0175">Coiled coil</keyword>
<feature type="coiled-coil region" evidence="7">
    <location>
        <begin position="1"/>
        <end position="226"/>
    </location>
</feature>
<accession>A0A194Q1L7</accession>
<dbReference type="AlphaFoldDB" id="A0A194Q1L7"/>
<evidence type="ECO:0000313" key="10">
    <source>
        <dbReference type="Proteomes" id="UP000053268"/>
    </source>
</evidence>
<keyword evidence="10" id="KW-1185">Reference proteome</keyword>